<dbReference type="KEGG" id="goe:100908460"/>
<reference evidence="3" key="1">
    <citation type="submission" date="2025-08" db="UniProtKB">
        <authorList>
            <consortium name="RefSeq"/>
        </authorList>
    </citation>
    <scope>IDENTIFICATION</scope>
</reference>
<sequence>MEGDDAHEDAADRWDDKEEEIDEPQQNGELETTVEHPNLNASDEVYSSVRISLVFSPMLFMGEDLYQRKRVRAMIYRYDDASFSLIDIEDLTLDTIVLVVDDDGVDFQRGLVSEITHNGVSVDLLDYFGVKAVPAVYECPEEIQAERPALRKYSLKSPPRTEPIMRGRRVKLICDFSDKDYVEADIVE</sequence>
<dbReference type="RefSeq" id="XP_003744868.1">
    <property type="nucleotide sequence ID" value="XM_003744820.1"/>
</dbReference>
<accession>A0AAJ6QV24</accession>
<gene>
    <name evidence="3" type="primary">LOC100908460</name>
</gene>
<feature type="region of interest" description="Disordered" evidence="1">
    <location>
        <begin position="1"/>
        <end position="33"/>
    </location>
</feature>
<proteinExistence type="predicted"/>
<evidence type="ECO:0000313" key="2">
    <source>
        <dbReference type="Proteomes" id="UP000694867"/>
    </source>
</evidence>
<dbReference type="AlphaFoldDB" id="A0AAJ6QV24"/>
<organism evidence="2 3">
    <name type="scientific">Galendromus occidentalis</name>
    <name type="common">western predatory mite</name>
    <dbReference type="NCBI Taxonomy" id="34638"/>
    <lineage>
        <taxon>Eukaryota</taxon>
        <taxon>Metazoa</taxon>
        <taxon>Ecdysozoa</taxon>
        <taxon>Arthropoda</taxon>
        <taxon>Chelicerata</taxon>
        <taxon>Arachnida</taxon>
        <taxon>Acari</taxon>
        <taxon>Parasitiformes</taxon>
        <taxon>Mesostigmata</taxon>
        <taxon>Gamasina</taxon>
        <taxon>Phytoseioidea</taxon>
        <taxon>Phytoseiidae</taxon>
        <taxon>Typhlodrominae</taxon>
        <taxon>Galendromus</taxon>
    </lineage>
</organism>
<evidence type="ECO:0000313" key="3">
    <source>
        <dbReference type="RefSeq" id="XP_003744868.1"/>
    </source>
</evidence>
<dbReference type="Proteomes" id="UP000694867">
    <property type="component" value="Unplaced"/>
</dbReference>
<name>A0AAJ6QV24_9ACAR</name>
<protein>
    <submittedName>
        <fullName evidence="3">Uncharacterized protein LOC100908460</fullName>
    </submittedName>
</protein>
<dbReference type="GeneID" id="100908460"/>
<keyword evidence="2" id="KW-1185">Reference proteome</keyword>
<evidence type="ECO:0000256" key="1">
    <source>
        <dbReference type="SAM" id="MobiDB-lite"/>
    </source>
</evidence>